<accession>A0ABS6FBS8</accession>
<reference evidence="1 2" key="1">
    <citation type="submission" date="2021-06" db="EMBL/GenBank/DDBJ databases">
        <authorList>
            <person name="Sun Q."/>
            <person name="Li D."/>
        </authorList>
    </citation>
    <scope>NUCLEOTIDE SEQUENCE [LARGE SCALE GENOMIC DNA]</scope>
    <source>
        <strain evidence="1 2">MSJ-2</strain>
    </source>
</reference>
<comment type="caution">
    <text evidence="1">The sequence shown here is derived from an EMBL/GenBank/DDBJ whole genome shotgun (WGS) entry which is preliminary data.</text>
</comment>
<evidence type="ECO:0000313" key="1">
    <source>
        <dbReference type="EMBL" id="MBU5627738.1"/>
    </source>
</evidence>
<dbReference type="Proteomes" id="UP000787672">
    <property type="component" value="Unassembled WGS sequence"/>
</dbReference>
<evidence type="ECO:0000313" key="2">
    <source>
        <dbReference type="Proteomes" id="UP000787672"/>
    </source>
</evidence>
<proteinExistence type="predicted"/>
<keyword evidence="2" id="KW-1185">Reference proteome</keyword>
<dbReference type="EMBL" id="JAHLQN010000001">
    <property type="protein sequence ID" value="MBU5627738.1"/>
    <property type="molecule type" value="Genomic_DNA"/>
</dbReference>
<organism evidence="1 2">
    <name type="scientific">Dysosmobacter acutus</name>
    <dbReference type="NCBI Taxonomy" id="2841504"/>
    <lineage>
        <taxon>Bacteria</taxon>
        <taxon>Bacillati</taxon>
        <taxon>Bacillota</taxon>
        <taxon>Clostridia</taxon>
        <taxon>Eubacteriales</taxon>
        <taxon>Oscillospiraceae</taxon>
        <taxon>Dysosmobacter</taxon>
    </lineage>
</organism>
<sequence>MKQTREQRRRRKQEQRIIVTAILTILIALLLAGKANSEWTGQSVGEQVCEAVFVTKDWE</sequence>
<name>A0ABS6FBS8_9FIRM</name>
<gene>
    <name evidence="1" type="ORF">KQI82_12540</name>
</gene>
<protein>
    <submittedName>
        <fullName evidence="1">Uncharacterized protein</fullName>
    </submittedName>
</protein>
<dbReference type="RefSeq" id="WP_216633076.1">
    <property type="nucleotide sequence ID" value="NZ_JAHLQN010000001.1"/>
</dbReference>